<comment type="caution">
    <text evidence="5">The sequence shown here is derived from an EMBL/GenBank/DDBJ whole genome shotgun (WGS) entry which is preliminary data.</text>
</comment>
<dbReference type="PRINTS" id="PR01185">
    <property type="entry name" value="INTEGRINA"/>
</dbReference>
<dbReference type="GO" id="GO:0098609">
    <property type="term" value="P:cell-cell adhesion"/>
    <property type="evidence" value="ECO:0007669"/>
    <property type="project" value="TreeGrafter"/>
</dbReference>
<accession>A0A545TS07</accession>
<dbReference type="SMART" id="SM00191">
    <property type="entry name" value="Int_alpha"/>
    <property type="match status" value="7"/>
</dbReference>
<evidence type="ECO:0008006" key="7">
    <source>
        <dbReference type="Google" id="ProtNLM"/>
    </source>
</evidence>
<dbReference type="Gene3D" id="2.130.10.130">
    <property type="entry name" value="Integrin alpha, N-terminal"/>
    <property type="match status" value="5"/>
</dbReference>
<dbReference type="EMBL" id="VIKS01000019">
    <property type="protein sequence ID" value="TQV79996.1"/>
    <property type="molecule type" value="Genomic_DNA"/>
</dbReference>
<dbReference type="SUPFAM" id="SSF69318">
    <property type="entry name" value="Integrin alpha N-terminal domain"/>
    <property type="match status" value="2"/>
</dbReference>
<evidence type="ECO:0000256" key="3">
    <source>
        <dbReference type="ARBA" id="ARBA00023180"/>
    </source>
</evidence>
<evidence type="ECO:0000313" key="5">
    <source>
        <dbReference type="EMBL" id="TQV79996.1"/>
    </source>
</evidence>
<evidence type="ECO:0000313" key="6">
    <source>
        <dbReference type="Proteomes" id="UP000315439"/>
    </source>
</evidence>
<evidence type="ECO:0000256" key="2">
    <source>
        <dbReference type="ARBA" id="ARBA00022737"/>
    </source>
</evidence>
<dbReference type="GO" id="GO:0005178">
    <property type="term" value="F:integrin binding"/>
    <property type="evidence" value="ECO:0007669"/>
    <property type="project" value="TreeGrafter"/>
</dbReference>
<sequence length="715" mass="75705">MKTQSAALLLILLSAFLVYISLFQAGLSNKSSSKNSILNPLTASSLDETTASVKTNSVKTDGSWLTQAKEQIASHEYNISNVDEDIQARNWMNDFGVHFSNKGLAIKSRSNFSNILQMQYAGLVREHDNPLNKSEPITASSLSFSENQVTLEHENDVQEWFINNEEGIEHGYNLYKRLEGDGRLLLTINVVKGEVIQNRDNIIIKLNDGRKIDYKKLVVLDNKKKILPASLIRTSAHQIQIGFDDSQAVYPIIVDPILSYTPDTILQYDLRVSNVSSAGDVNGDGYEDVIVSIRNADKTVFVYHGSANGIGSTFNTKLMGSGISVSGAGDVNGDGYDDVIVGNPYYSNSTGAARVYYGSPNGIDSTFSTLIEDHTHQGFGASVASAGDVNDDGYDDVIVGAPDYNGVTWFYGAAFVYHGSSSGVSTTVSTELIHICEATENHCTVGLSVSSAGDVNGDGYDDVIIGGHSSFYHTSQTYIHLGSANGVDSSFSTKLLGSGASVSSAGDVNGDGYDDIIVGAPAYDNLTGAAFVYHGSSNGINSTFSTRTQIEDAQQYLQLGSSVSSAGDVDGDGYDDVIVGASKFNGSATSTGAAFIHYGSANGISSTFSIQFGSTQEWAELGASVSGAGDINGDGYDDVIVSVPGELAAYIYQGYVDSDHDGVGDDSDTPPNDGSAIVDTDEAAPTPSSGGGSTGFRILLLALLMCGNRRRKPLD</sequence>
<dbReference type="GO" id="GO:0007160">
    <property type="term" value="P:cell-matrix adhesion"/>
    <property type="evidence" value="ECO:0007669"/>
    <property type="project" value="TreeGrafter"/>
</dbReference>
<dbReference type="PANTHER" id="PTHR23220:SF122">
    <property type="entry name" value="INTEGRIN ALPHA-PS1"/>
    <property type="match status" value="1"/>
</dbReference>
<name>A0A545TS07_9GAMM</name>
<dbReference type="PANTHER" id="PTHR23220">
    <property type="entry name" value="INTEGRIN ALPHA"/>
    <property type="match status" value="1"/>
</dbReference>
<dbReference type="GO" id="GO:0033627">
    <property type="term" value="P:cell adhesion mediated by integrin"/>
    <property type="evidence" value="ECO:0007669"/>
    <property type="project" value="TreeGrafter"/>
</dbReference>
<keyword evidence="6" id="KW-1185">Reference proteome</keyword>
<keyword evidence="3" id="KW-0325">Glycoprotein</keyword>
<gene>
    <name evidence="5" type="ORF">FLL46_26675</name>
</gene>
<dbReference type="InterPro" id="IPR028994">
    <property type="entry name" value="Integrin_alpha_N"/>
</dbReference>
<dbReference type="Pfam" id="PF01839">
    <property type="entry name" value="FG-GAP"/>
    <property type="match status" value="6"/>
</dbReference>
<dbReference type="Proteomes" id="UP000315439">
    <property type="component" value="Unassembled WGS sequence"/>
</dbReference>
<dbReference type="InterPro" id="IPR013517">
    <property type="entry name" value="FG-GAP"/>
</dbReference>
<dbReference type="OrthoDB" id="8884034at2"/>
<keyword evidence="2" id="KW-0677">Repeat</keyword>
<dbReference type="AlphaFoldDB" id="A0A545TS07"/>
<dbReference type="GO" id="GO:0007229">
    <property type="term" value="P:integrin-mediated signaling pathway"/>
    <property type="evidence" value="ECO:0007669"/>
    <property type="project" value="TreeGrafter"/>
</dbReference>
<dbReference type="InterPro" id="IPR013519">
    <property type="entry name" value="Int_alpha_beta-p"/>
</dbReference>
<feature type="region of interest" description="Disordered" evidence="4">
    <location>
        <begin position="660"/>
        <end position="691"/>
    </location>
</feature>
<keyword evidence="1" id="KW-0732">Signal</keyword>
<dbReference type="GO" id="GO:0008305">
    <property type="term" value="C:integrin complex"/>
    <property type="evidence" value="ECO:0007669"/>
    <property type="project" value="InterPro"/>
</dbReference>
<reference evidence="5 6" key="1">
    <citation type="submission" date="2019-07" db="EMBL/GenBank/DDBJ databases">
        <title>Draft genome for Aliikangiella sp. M105.</title>
        <authorList>
            <person name="Wang G."/>
        </authorList>
    </citation>
    <scope>NUCLEOTIDE SEQUENCE [LARGE SCALE GENOMIC DNA]</scope>
    <source>
        <strain evidence="5 6">M105</strain>
    </source>
</reference>
<evidence type="ECO:0000256" key="4">
    <source>
        <dbReference type="SAM" id="MobiDB-lite"/>
    </source>
</evidence>
<protein>
    <recommendedName>
        <fullName evidence="7">VCBS repeat-containing protein</fullName>
    </recommendedName>
</protein>
<dbReference type="PROSITE" id="PS51470">
    <property type="entry name" value="FG_GAP"/>
    <property type="match status" value="5"/>
</dbReference>
<organism evidence="5 6">
    <name type="scientific">Aliikangiella coralliicola</name>
    <dbReference type="NCBI Taxonomy" id="2592383"/>
    <lineage>
        <taxon>Bacteria</taxon>
        <taxon>Pseudomonadati</taxon>
        <taxon>Pseudomonadota</taxon>
        <taxon>Gammaproteobacteria</taxon>
        <taxon>Oceanospirillales</taxon>
        <taxon>Pleioneaceae</taxon>
        <taxon>Aliikangiella</taxon>
    </lineage>
</organism>
<dbReference type="InterPro" id="IPR000413">
    <property type="entry name" value="Integrin_alpha"/>
</dbReference>
<dbReference type="GO" id="GO:0009897">
    <property type="term" value="C:external side of plasma membrane"/>
    <property type="evidence" value="ECO:0007669"/>
    <property type="project" value="TreeGrafter"/>
</dbReference>
<evidence type="ECO:0000256" key="1">
    <source>
        <dbReference type="ARBA" id="ARBA00022729"/>
    </source>
</evidence>
<proteinExistence type="predicted"/>